<feature type="compositionally biased region" description="Polar residues" evidence="6">
    <location>
        <begin position="1044"/>
        <end position="1071"/>
    </location>
</feature>
<feature type="region of interest" description="Disordered" evidence="6">
    <location>
        <begin position="174"/>
        <end position="204"/>
    </location>
</feature>
<dbReference type="RefSeq" id="XP_016211425.1">
    <property type="nucleotide sequence ID" value="XM_016360748.1"/>
</dbReference>
<feature type="region of interest" description="Disordered" evidence="6">
    <location>
        <begin position="1044"/>
        <end position="1114"/>
    </location>
</feature>
<sequence length="1154" mass="125982">MAMEMRDWLGPEIERDLKEAIEWKQLSRFSDKDFSCIFSDNGSNLSIYRKHPRSVAKVVQILDIVASPAQFKCRLSDGHVAIKAVFTRQACEALEAQGQRDVADLLPGMQISIPEFEITATTMGKSDERVQLKLRHVAVFNSMRQGTLGNPEDIHKRSGVEKALATLKDLSRKRLQEVQHSSRPGSSGSAGASSSSVHDLTHLTPFASGDSQAFATQWAAGGAGKQQSSAINLANPIAPARSTQVSTPGRNGFKNPLLKDPMESIKMLPATRPTSGFVHYVDRTSPDVEGQAVNPTTGKAGPADQTRQPCFIDLTDAADTHEDDTGLNIETEDAKVDLAGQADHSGNDVDHDPVSALVDGDEWKADKTKSHDIDPGLLGASPSSNANCGAPWYGLTQIKRSHCVVPLEQQKLLDRKESWNPPIPGREFPLLNIPRAILQQIEDRKSAEALQQEAHDESIPSRPISRESKTSYSSRTPLSSPERELSWPLSSPIGSRRDELPPDSSLLGTRGERWSTRPEEREQIVVDESLPPDSSPDLDVETKSAESKLSPVEMGSRGQFDTSPSQQNSRKFLSEANADRTADPFLEESVLVPQSTLTKSEPAGSHKIESAAGSSPPHSRAQQQASSAQTRIVASPYTPDIQFAQRTSNPQFFDGNQSEESPNPLSSSPNADRMAEEQLQRDLVASAQKKSVTQSSSAISRAKSSPLGKQSILSDDDVMDLDPKTPPRQVLGKHVLASPAATSGRPHKSKFGFSQEEPVIKDPALTAAEEKMKFMAARKQANRNRAMQAKARADVKDQPDGQISSNTPTSSHAISEKAVVIDGDDDFHQLDRTDSNPGRISDEHGAQEHNVRSENNAEEPMVTVSFESLYQEFTTAYEDYNGNLKHFTNLLKDIKRSGNHLHQFLWDDYVIRNKTDYLPYSIECLESGDRPVSYENFYAKRIVKPIYIQGVLTRDKLDGLFAAEDIRYQSGSQASPRSRGRPPYARRVLDRYVPSPRSQAAASPAGASTGIAQTLKQKKSLKLMSFGSSPSKDTSRRASRNAFAQLNKTPTVDASPSALTEATAPLSSSRSGLPKRSLPWAASSASTSASHRAVRVSDVPASTASESGRGSTSEYSHFHKSYLSLRSVQQNAEGGSEVPISAWPRINVLGWELP</sequence>
<feature type="compositionally biased region" description="Polar residues" evidence="6">
    <location>
        <begin position="801"/>
        <end position="813"/>
    </location>
</feature>
<dbReference type="HOGENOM" id="CLU_280778_0_0_1"/>
<keyword evidence="3" id="KW-0158">Chromosome</keyword>
<dbReference type="AlphaFoldDB" id="A0A0D1XH69"/>
<dbReference type="OrthoDB" id="3538943at2759"/>
<evidence type="ECO:0000313" key="9">
    <source>
        <dbReference type="Proteomes" id="UP000053259"/>
    </source>
</evidence>
<feature type="compositionally biased region" description="Basic and acidic residues" evidence="6">
    <location>
        <begin position="510"/>
        <end position="524"/>
    </location>
</feature>
<feature type="compositionally biased region" description="Polar residues" evidence="6">
    <location>
        <begin position="559"/>
        <end position="571"/>
    </location>
</feature>
<feature type="compositionally biased region" description="Low complexity" evidence="6">
    <location>
        <begin position="614"/>
        <end position="629"/>
    </location>
</feature>
<dbReference type="EMBL" id="KN847554">
    <property type="protein sequence ID" value="KIW01556.1"/>
    <property type="molecule type" value="Genomic_DNA"/>
</dbReference>
<evidence type="ECO:0000256" key="2">
    <source>
        <dbReference type="ARBA" id="ARBA00004574"/>
    </source>
</evidence>
<keyword evidence="4" id="KW-0779">Telomere</keyword>
<feature type="compositionally biased region" description="Polar residues" evidence="6">
    <location>
        <begin position="1100"/>
        <end position="1114"/>
    </location>
</feature>
<dbReference type="GO" id="GO:0000781">
    <property type="term" value="C:chromosome, telomeric region"/>
    <property type="evidence" value="ECO:0007669"/>
    <property type="project" value="UniProtKB-SubCell"/>
</dbReference>
<feature type="region of interest" description="Disordered" evidence="6">
    <location>
        <begin position="783"/>
        <end position="815"/>
    </location>
</feature>
<keyword evidence="5" id="KW-0539">Nucleus</keyword>
<organism evidence="8 9">
    <name type="scientific">Verruconis gallopava</name>
    <dbReference type="NCBI Taxonomy" id="253628"/>
    <lineage>
        <taxon>Eukaryota</taxon>
        <taxon>Fungi</taxon>
        <taxon>Dikarya</taxon>
        <taxon>Ascomycota</taxon>
        <taxon>Pezizomycotina</taxon>
        <taxon>Dothideomycetes</taxon>
        <taxon>Pleosporomycetidae</taxon>
        <taxon>Venturiales</taxon>
        <taxon>Sympoventuriaceae</taxon>
        <taxon>Verruconis</taxon>
    </lineage>
</organism>
<dbReference type="VEuPathDB" id="FungiDB:PV09_07033"/>
<proteinExistence type="predicted"/>
<feature type="compositionally biased region" description="Basic and acidic residues" evidence="6">
    <location>
        <begin position="827"/>
        <end position="852"/>
    </location>
</feature>
<dbReference type="GO" id="GO:0005697">
    <property type="term" value="C:telomerase holoenzyme complex"/>
    <property type="evidence" value="ECO:0007669"/>
    <property type="project" value="InterPro"/>
</dbReference>
<feature type="region of interest" description="Disordered" evidence="6">
    <location>
        <begin position="444"/>
        <end position="757"/>
    </location>
</feature>
<protein>
    <recommendedName>
        <fullName evidence="7">Shelterin complex subunit TPP1/Est3 domain-containing protein</fullName>
    </recommendedName>
</protein>
<evidence type="ECO:0000259" key="7">
    <source>
        <dbReference type="Pfam" id="PF10341"/>
    </source>
</evidence>
<dbReference type="GO" id="GO:0007004">
    <property type="term" value="P:telomere maintenance via telomerase"/>
    <property type="evidence" value="ECO:0007669"/>
    <property type="project" value="InterPro"/>
</dbReference>
<dbReference type="Pfam" id="PF10341">
    <property type="entry name" value="TPP1"/>
    <property type="match status" value="1"/>
</dbReference>
<feature type="compositionally biased region" description="Low complexity" evidence="6">
    <location>
        <begin position="1081"/>
        <end position="1091"/>
    </location>
</feature>
<evidence type="ECO:0000256" key="6">
    <source>
        <dbReference type="SAM" id="MobiDB-lite"/>
    </source>
</evidence>
<feature type="compositionally biased region" description="Low complexity" evidence="6">
    <location>
        <begin position="181"/>
        <end position="196"/>
    </location>
</feature>
<dbReference type="Proteomes" id="UP000053259">
    <property type="component" value="Unassembled WGS sequence"/>
</dbReference>
<feature type="domain" description="Shelterin complex subunit TPP1/Est3" evidence="7">
    <location>
        <begin position="6"/>
        <end position="154"/>
    </location>
</feature>
<feature type="compositionally biased region" description="Basic and acidic residues" evidence="6">
    <location>
        <begin position="444"/>
        <end position="469"/>
    </location>
</feature>
<feature type="compositionally biased region" description="Polar residues" evidence="6">
    <location>
        <begin position="470"/>
        <end position="479"/>
    </location>
</feature>
<feature type="region of interest" description="Disordered" evidence="6">
    <location>
        <begin position="288"/>
        <end position="307"/>
    </location>
</feature>
<evidence type="ECO:0000256" key="3">
    <source>
        <dbReference type="ARBA" id="ARBA00022454"/>
    </source>
</evidence>
<dbReference type="GeneID" id="27315006"/>
<feature type="region of interest" description="Disordered" evidence="6">
    <location>
        <begin position="827"/>
        <end position="858"/>
    </location>
</feature>
<reference evidence="8 9" key="1">
    <citation type="submission" date="2015-01" db="EMBL/GenBank/DDBJ databases">
        <title>The Genome Sequence of Ochroconis gallopava CBS43764.</title>
        <authorList>
            <consortium name="The Broad Institute Genomics Platform"/>
            <person name="Cuomo C."/>
            <person name="de Hoog S."/>
            <person name="Gorbushina A."/>
            <person name="Stielow B."/>
            <person name="Teixiera M."/>
            <person name="Abouelleil A."/>
            <person name="Chapman S.B."/>
            <person name="Priest M."/>
            <person name="Young S.K."/>
            <person name="Wortman J."/>
            <person name="Nusbaum C."/>
            <person name="Birren B."/>
        </authorList>
    </citation>
    <scope>NUCLEOTIDE SEQUENCE [LARGE SCALE GENOMIC DNA]</scope>
    <source>
        <strain evidence="8 9">CBS 43764</strain>
    </source>
</reference>
<dbReference type="STRING" id="253628.A0A0D1XH69"/>
<dbReference type="InParanoid" id="A0A0D1XH69"/>
<dbReference type="GO" id="GO:0042162">
    <property type="term" value="F:telomeric DNA binding"/>
    <property type="evidence" value="ECO:0007669"/>
    <property type="project" value="InterPro"/>
</dbReference>
<name>A0A0D1XH69_9PEZI</name>
<accession>A0A0D1XH69</accession>
<evidence type="ECO:0000313" key="8">
    <source>
        <dbReference type="EMBL" id="KIW01556.1"/>
    </source>
</evidence>
<feature type="compositionally biased region" description="Polar residues" evidence="6">
    <location>
        <begin position="644"/>
        <end position="656"/>
    </location>
</feature>
<gene>
    <name evidence="8" type="ORF">PV09_07033</name>
</gene>
<keyword evidence="9" id="KW-1185">Reference proteome</keyword>
<evidence type="ECO:0000256" key="5">
    <source>
        <dbReference type="ARBA" id="ARBA00023242"/>
    </source>
</evidence>
<comment type="subcellular location">
    <subcellularLocation>
        <location evidence="2">Chromosome</location>
        <location evidence="2">Telomere</location>
    </subcellularLocation>
    <subcellularLocation>
        <location evidence="1">Nucleus</location>
    </subcellularLocation>
</comment>
<feature type="compositionally biased region" description="Low complexity" evidence="6">
    <location>
        <begin position="658"/>
        <end position="670"/>
    </location>
</feature>
<dbReference type="InterPro" id="IPR019437">
    <property type="entry name" value="TPP1/Est3"/>
</dbReference>
<evidence type="ECO:0000256" key="1">
    <source>
        <dbReference type="ARBA" id="ARBA00004123"/>
    </source>
</evidence>
<evidence type="ECO:0000256" key="4">
    <source>
        <dbReference type="ARBA" id="ARBA00022895"/>
    </source>
</evidence>
<feature type="compositionally biased region" description="Low complexity" evidence="6">
    <location>
        <begin position="695"/>
        <end position="705"/>
    </location>
</feature>